<feature type="compositionally biased region" description="Polar residues" evidence="1">
    <location>
        <begin position="38"/>
        <end position="50"/>
    </location>
</feature>
<evidence type="ECO:0000256" key="1">
    <source>
        <dbReference type="SAM" id="MobiDB-lite"/>
    </source>
</evidence>
<gene>
    <name evidence="2" type="ORF">DILT_LOCUS19370</name>
</gene>
<sequence length="264" mass="28022">MASRAYGAAVPPATTLPYRTNSYPSEGGNVVTRVPNRSPYSMSRGLSRSQLAAEGEQGFTQSSAQATTRAAAVAAAAASVALTDVYGNNTLPAGYAHLISPQQKFFTTQPPQSFYPTQDTNSRQRPYYSPTTTADLTTADLFIAPKCSTNTPPSEFYSTYTSAGSRRHQLTPTGGISISSTSSLSTTAPSSSSLDLLANSSLLIVGGLTSKPEQDPLAPLGSLETVDTELRAGRVLKREQTSENASVLPVVYPSQWEVFAEREH</sequence>
<reference evidence="2 3" key="1">
    <citation type="submission" date="2018-11" db="EMBL/GenBank/DDBJ databases">
        <authorList>
            <consortium name="Pathogen Informatics"/>
        </authorList>
    </citation>
    <scope>NUCLEOTIDE SEQUENCE [LARGE SCALE GENOMIC DNA]</scope>
</reference>
<feature type="compositionally biased region" description="Low complexity" evidence="1">
    <location>
        <begin position="170"/>
        <end position="184"/>
    </location>
</feature>
<feature type="region of interest" description="Disordered" evidence="1">
    <location>
        <begin position="158"/>
        <end position="184"/>
    </location>
</feature>
<protein>
    <submittedName>
        <fullName evidence="2">Uncharacterized protein</fullName>
    </submittedName>
</protein>
<dbReference type="AlphaFoldDB" id="A0A3P7PI78"/>
<organism evidence="2 3">
    <name type="scientific">Dibothriocephalus latus</name>
    <name type="common">Fish tapeworm</name>
    <name type="synonym">Diphyllobothrium latum</name>
    <dbReference type="NCBI Taxonomy" id="60516"/>
    <lineage>
        <taxon>Eukaryota</taxon>
        <taxon>Metazoa</taxon>
        <taxon>Spiralia</taxon>
        <taxon>Lophotrochozoa</taxon>
        <taxon>Platyhelminthes</taxon>
        <taxon>Cestoda</taxon>
        <taxon>Eucestoda</taxon>
        <taxon>Diphyllobothriidea</taxon>
        <taxon>Diphyllobothriidae</taxon>
        <taxon>Dibothriocephalus</taxon>
    </lineage>
</organism>
<accession>A0A3P7PI78</accession>
<dbReference type="Proteomes" id="UP000281553">
    <property type="component" value="Unassembled WGS sequence"/>
</dbReference>
<dbReference type="EMBL" id="UYRU01112142">
    <property type="protein sequence ID" value="VDN44567.1"/>
    <property type="molecule type" value="Genomic_DNA"/>
</dbReference>
<name>A0A3P7PI78_DIBLA</name>
<feature type="region of interest" description="Disordered" evidence="1">
    <location>
        <begin position="20"/>
        <end position="60"/>
    </location>
</feature>
<keyword evidence="3" id="KW-1185">Reference proteome</keyword>
<proteinExistence type="predicted"/>
<evidence type="ECO:0000313" key="3">
    <source>
        <dbReference type="Proteomes" id="UP000281553"/>
    </source>
</evidence>
<evidence type="ECO:0000313" key="2">
    <source>
        <dbReference type="EMBL" id="VDN44567.1"/>
    </source>
</evidence>